<proteinExistence type="predicted"/>
<evidence type="ECO:0000313" key="2">
    <source>
        <dbReference type="EMBL" id="THU59723.1"/>
    </source>
</evidence>
<dbReference type="AlphaFoldDB" id="A0A4S8JD13"/>
<sequence length="110" mass="12200">MDSVCVFIAYRIEMMLMANKKMESLRNTFEVVWPLIIGTEVYERLRRRAGHHHQREGRTATAEAEVGAGPGNVRFGGESGDAVICGWAPTATPFDSVSTRSPTEKSTTRI</sequence>
<evidence type="ECO:0000256" key="1">
    <source>
        <dbReference type="SAM" id="MobiDB-lite"/>
    </source>
</evidence>
<comment type="caution">
    <text evidence="2">The sequence shown here is derived from an EMBL/GenBank/DDBJ whole genome shotgun (WGS) entry which is preliminary data.</text>
</comment>
<reference evidence="2 3" key="1">
    <citation type="journal article" date="2019" name="Nat. Plants">
        <title>Genome sequencing of Musa balbisiana reveals subgenome evolution and function divergence in polyploid bananas.</title>
        <authorList>
            <person name="Yao X."/>
        </authorList>
    </citation>
    <scope>NUCLEOTIDE SEQUENCE [LARGE SCALE GENOMIC DNA]</scope>
    <source>
        <strain evidence="3">cv. DH-PKW</strain>
        <tissue evidence="2">Leaves</tissue>
    </source>
</reference>
<evidence type="ECO:0000313" key="3">
    <source>
        <dbReference type="Proteomes" id="UP000317650"/>
    </source>
</evidence>
<gene>
    <name evidence="2" type="ORF">C4D60_Mb07t05070</name>
</gene>
<dbReference type="EMBL" id="PYDT01000005">
    <property type="protein sequence ID" value="THU59723.1"/>
    <property type="molecule type" value="Genomic_DNA"/>
</dbReference>
<accession>A0A4S8JD13</accession>
<name>A0A4S8JD13_MUSBA</name>
<keyword evidence="3" id="KW-1185">Reference proteome</keyword>
<organism evidence="2 3">
    <name type="scientific">Musa balbisiana</name>
    <name type="common">Banana</name>
    <dbReference type="NCBI Taxonomy" id="52838"/>
    <lineage>
        <taxon>Eukaryota</taxon>
        <taxon>Viridiplantae</taxon>
        <taxon>Streptophyta</taxon>
        <taxon>Embryophyta</taxon>
        <taxon>Tracheophyta</taxon>
        <taxon>Spermatophyta</taxon>
        <taxon>Magnoliopsida</taxon>
        <taxon>Liliopsida</taxon>
        <taxon>Zingiberales</taxon>
        <taxon>Musaceae</taxon>
        <taxon>Musa</taxon>
    </lineage>
</organism>
<dbReference type="Proteomes" id="UP000317650">
    <property type="component" value="Chromosome 7"/>
</dbReference>
<protein>
    <submittedName>
        <fullName evidence="2">Uncharacterized protein</fullName>
    </submittedName>
</protein>
<feature type="region of interest" description="Disordered" evidence="1">
    <location>
        <begin position="49"/>
        <end position="72"/>
    </location>
</feature>